<organism evidence="6 7">
    <name type="scientific">Desulfolithobacter dissulfuricans</name>
    <dbReference type="NCBI Taxonomy" id="2795293"/>
    <lineage>
        <taxon>Bacteria</taxon>
        <taxon>Pseudomonadati</taxon>
        <taxon>Thermodesulfobacteriota</taxon>
        <taxon>Desulfobulbia</taxon>
        <taxon>Desulfobulbales</taxon>
        <taxon>Desulfobulbaceae</taxon>
        <taxon>Desulfolithobacter</taxon>
    </lineage>
</organism>
<dbReference type="Pfam" id="PF08323">
    <property type="entry name" value="Glyco_transf_5"/>
    <property type="match status" value="1"/>
</dbReference>
<keyword evidence="7" id="KW-1185">Reference proteome</keyword>
<accession>A0A915UB10</accession>
<dbReference type="Gene3D" id="3.40.50.2000">
    <property type="entry name" value="Glycogen Phosphorylase B"/>
    <property type="match status" value="2"/>
</dbReference>
<proteinExistence type="predicted"/>
<evidence type="ECO:0000313" key="7">
    <source>
        <dbReference type="Proteomes" id="UP001063350"/>
    </source>
</evidence>
<comment type="catalytic activity">
    <reaction evidence="1">
        <text>[(1-&gt;4)-alpha-D-glucosyl](n) + ADP-alpha-D-glucose = [(1-&gt;4)-alpha-D-glucosyl](n+1) + ADP + H(+)</text>
        <dbReference type="Rhea" id="RHEA:18189"/>
        <dbReference type="Rhea" id="RHEA-COMP:9584"/>
        <dbReference type="Rhea" id="RHEA-COMP:9587"/>
        <dbReference type="ChEBI" id="CHEBI:15378"/>
        <dbReference type="ChEBI" id="CHEBI:15444"/>
        <dbReference type="ChEBI" id="CHEBI:57498"/>
        <dbReference type="ChEBI" id="CHEBI:456216"/>
        <dbReference type="EC" id="2.4.1.21"/>
    </reaction>
</comment>
<keyword evidence="4" id="KW-0808">Transferase</keyword>
<dbReference type="PANTHER" id="PTHR45825:SF11">
    <property type="entry name" value="ALPHA AMYLASE DOMAIN-CONTAINING PROTEIN"/>
    <property type="match status" value="1"/>
</dbReference>
<dbReference type="AlphaFoldDB" id="A0A915UB10"/>
<gene>
    <name evidence="6" type="primary">glgA</name>
    <name evidence="6" type="ORF">GF1_25510</name>
</gene>
<dbReference type="GO" id="GO:0009011">
    <property type="term" value="F:alpha-1,4-glucan glucosyltransferase (ADP-glucose donor) activity"/>
    <property type="evidence" value="ECO:0007669"/>
    <property type="project" value="UniProtKB-EC"/>
</dbReference>
<dbReference type="Proteomes" id="UP001063350">
    <property type="component" value="Chromosome"/>
</dbReference>
<sequence length="534" mass="59720">MVTREYDGLAGAGGVKDVCRQLARTLVGEAGLQVRVILPRYGFMKPGRLGFKPLDLPRRDLLPCRGGFRNLLEVDMNYAAEERRETVSFLHRELEGVQVYLVEAERYREKLGVYTYTAEEEEQDGWKKQGMGHYDYFAMNILLQKSALALMVVLGEAPDVIHCHDGHAATLAAMMRENEGFRHFFRHSGVVVTIHNAGLGYHQEVDDLPFARAITGLPEHVVLASRLGSSFDPFMAAAEYAVLNTVSENYARELQETSEDARTGWLGHRLLQRGVRLAGVTNGIDPEAFSPRDPEKLGLAAGFDPLTGDLAGKRVCKEYILERLARIRKHGRVVQHGTLKRDPDMPLCTFIGRLTEQKGVDVLLAAVGPLMEKDPDFQLLLLGSGDPALEEELRRHTASRALGGRICFLEGYDPDLANKIYAAGDFFLIPSLYEPCGLTDYIAQLLGNLPIVHHVGGLVKVVDGKTGFAYSEHSSAALARTMKRALELYRVSPKKIRTMQKNAVKRIHARHTWSQVIRKYRTLYVESMKLACRH</sequence>
<protein>
    <recommendedName>
        <fullName evidence="2">starch synthase</fullName>
        <ecNumber evidence="2">2.4.1.21</ecNumber>
    </recommendedName>
</protein>
<dbReference type="EMBL" id="AP024233">
    <property type="protein sequence ID" value="BCO10175.1"/>
    <property type="molecule type" value="Genomic_DNA"/>
</dbReference>
<evidence type="ECO:0000256" key="3">
    <source>
        <dbReference type="ARBA" id="ARBA00022676"/>
    </source>
</evidence>
<evidence type="ECO:0000313" key="6">
    <source>
        <dbReference type="EMBL" id="BCO10175.1"/>
    </source>
</evidence>
<dbReference type="Pfam" id="PF13692">
    <property type="entry name" value="Glyco_trans_1_4"/>
    <property type="match status" value="1"/>
</dbReference>
<name>A0A915UB10_9BACT</name>
<dbReference type="KEGG" id="ddu:GF1_25510"/>
<reference evidence="6" key="1">
    <citation type="submission" date="2020-12" db="EMBL/GenBank/DDBJ databases">
        <title>Desulfobium dissulfuricans gen. nov., sp. nov., a novel mesophilic, sulfate-reducing bacterium isolated from a deep-sea hydrothermal vent.</title>
        <authorList>
            <person name="Hashimoto Y."/>
            <person name="Tame A."/>
            <person name="Sawayama S."/>
            <person name="Miyazaki J."/>
            <person name="Takai K."/>
            <person name="Nakagawa S."/>
        </authorList>
    </citation>
    <scope>NUCLEOTIDE SEQUENCE</scope>
    <source>
        <strain evidence="6">GF1</strain>
    </source>
</reference>
<feature type="domain" description="Starch synthase catalytic" evidence="5">
    <location>
        <begin position="1"/>
        <end position="258"/>
    </location>
</feature>
<dbReference type="PANTHER" id="PTHR45825">
    <property type="entry name" value="GRANULE-BOUND STARCH SYNTHASE 1, CHLOROPLASTIC/AMYLOPLASTIC"/>
    <property type="match status" value="1"/>
</dbReference>
<dbReference type="EC" id="2.4.1.21" evidence="2"/>
<keyword evidence="3" id="KW-0328">Glycosyltransferase</keyword>
<evidence type="ECO:0000256" key="1">
    <source>
        <dbReference type="ARBA" id="ARBA00001478"/>
    </source>
</evidence>
<dbReference type="SUPFAM" id="SSF53756">
    <property type="entry name" value="UDP-Glycosyltransferase/glycogen phosphorylase"/>
    <property type="match status" value="1"/>
</dbReference>
<evidence type="ECO:0000256" key="2">
    <source>
        <dbReference type="ARBA" id="ARBA00012588"/>
    </source>
</evidence>
<evidence type="ECO:0000259" key="5">
    <source>
        <dbReference type="Pfam" id="PF08323"/>
    </source>
</evidence>
<evidence type="ECO:0000256" key="4">
    <source>
        <dbReference type="ARBA" id="ARBA00022679"/>
    </source>
</evidence>
<dbReference type="InterPro" id="IPR013534">
    <property type="entry name" value="Starch_synth_cat_dom"/>
</dbReference>